<feature type="region of interest" description="Disordered" evidence="6">
    <location>
        <begin position="74"/>
        <end position="159"/>
    </location>
</feature>
<dbReference type="PROSITE" id="PS51257">
    <property type="entry name" value="PROKAR_LIPOPROTEIN"/>
    <property type="match status" value="1"/>
</dbReference>
<reference evidence="8 9" key="1">
    <citation type="submission" date="2019-03" db="EMBL/GenBank/DDBJ databases">
        <title>Sequencing 23 genomes of Wallemia ichthyophaga.</title>
        <authorList>
            <person name="Gostincar C."/>
        </authorList>
    </citation>
    <scope>NUCLEOTIDE SEQUENCE [LARGE SCALE GENOMIC DNA]</scope>
    <source>
        <strain evidence="8 9">EXF-5753</strain>
    </source>
</reference>
<evidence type="ECO:0000313" key="8">
    <source>
        <dbReference type="EMBL" id="TIA90794.1"/>
    </source>
</evidence>
<feature type="transmembrane region" description="Helical" evidence="7">
    <location>
        <begin position="38"/>
        <end position="60"/>
    </location>
</feature>
<keyword evidence="5 7" id="KW-0472">Membrane</keyword>
<name>A0A4T0FSY1_9BASI</name>
<evidence type="ECO:0000256" key="6">
    <source>
        <dbReference type="SAM" id="MobiDB-lite"/>
    </source>
</evidence>
<organism evidence="8 9">
    <name type="scientific">Wallemia hederae</name>
    <dbReference type="NCBI Taxonomy" id="1540922"/>
    <lineage>
        <taxon>Eukaryota</taxon>
        <taxon>Fungi</taxon>
        <taxon>Dikarya</taxon>
        <taxon>Basidiomycota</taxon>
        <taxon>Wallemiomycotina</taxon>
        <taxon>Wallemiomycetes</taxon>
        <taxon>Wallemiales</taxon>
        <taxon>Wallemiaceae</taxon>
        <taxon>Wallemia</taxon>
    </lineage>
</organism>
<dbReference type="EMBL" id="SPNW01000016">
    <property type="protein sequence ID" value="TIA90794.1"/>
    <property type="molecule type" value="Genomic_DNA"/>
</dbReference>
<feature type="compositionally biased region" description="Polar residues" evidence="6">
    <location>
        <begin position="131"/>
        <end position="149"/>
    </location>
</feature>
<feature type="transmembrane region" description="Helical" evidence="7">
    <location>
        <begin position="12"/>
        <end position="31"/>
    </location>
</feature>
<dbReference type="OrthoDB" id="2802411at2759"/>
<gene>
    <name evidence="8" type="ORF">E3P99_01393</name>
</gene>
<feature type="compositionally biased region" description="Low complexity" evidence="6">
    <location>
        <begin position="79"/>
        <end position="101"/>
    </location>
</feature>
<dbReference type="InterPro" id="IPR000612">
    <property type="entry name" value="PMP3"/>
</dbReference>
<accession>A0A4T0FSY1</accession>
<comment type="caution">
    <text evidence="8">The sequence shown here is derived from an EMBL/GenBank/DDBJ whole genome shotgun (WGS) entry which is preliminary data.</text>
</comment>
<evidence type="ECO:0000256" key="2">
    <source>
        <dbReference type="ARBA" id="ARBA00009530"/>
    </source>
</evidence>
<evidence type="ECO:0000256" key="5">
    <source>
        <dbReference type="ARBA" id="ARBA00023136"/>
    </source>
</evidence>
<comment type="subcellular location">
    <subcellularLocation>
        <location evidence="1">Membrane</location>
    </subcellularLocation>
</comment>
<comment type="similarity">
    <text evidence="2">Belongs to the UPF0057 (PMP3) family.</text>
</comment>
<dbReference type="Pfam" id="PF01679">
    <property type="entry name" value="Pmp3"/>
    <property type="match status" value="1"/>
</dbReference>
<keyword evidence="9" id="KW-1185">Reference proteome</keyword>
<protein>
    <recommendedName>
        <fullName evidence="10">Stress response RCI peptide</fullName>
    </recommendedName>
</protein>
<dbReference type="Proteomes" id="UP000310189">
    <property type="component" value="Unassembled WGS sequence"/>
</dbReference>
<dbReference type="AlphaFoldDB" id="A0A4T0FSY1"/>
<evidence type="ECO:0000256" key="4">
    <source>
        <dbReference type="ARBA" id="ARBA00022989"/>
    </source>
</evidence>
<evidence type="ECO:0008006" key="10">
    <source>
        <dbReference type="Google" id="ProtNLM"/>
    </source>
</evidence>
<keyword evidence="4 7" id="KW-1133">Transmembrane helix</keyword>
<proteinExistence type="inferred from homology"/>
<evidence type="ECO:0000256" key="7">
    <source>
        <dbReference type="SAM" id="Phobius"/>
    </source>
</evidence>
<sequence length="159" mass="17411">MRGQNGCERTLNGILAIFLPPVSVAIVTGCGPKGAVQCLINVVLYVVLWIPAVIHAWYIIHHYRNGFTEDEGPKVVYVQGAPPHQQQQQPYQQQQQHAQNPSNPPYPHQQQRASYGDNAPQPYPPVAAASQEYSLPTYNEAQSTGQSVQAGRPGGDTKV</sequence>
<dbReference type="GO" id="GO:0016020">
    <property type="term" value="C:membrane"/>
    <property type="evidence" value="ECO:0007669"/>
    <property type="project" value="UniProtKB-SubCell"/>
</dbReference>
<evidence type="ECO:0000256" key="1">
    <source>
        <dbReference type="ARBA" id="ARBA00004370"/>
    </source>
</evidence>
<evidence type="ECO:0000313" key="9">
    <source>
        <dbReference type="Proteomes" id="UP000310189"/>
    </source>
</evidence>
<keyword evidence="3 7" id="KW-0812">Transmembrane</keyword>
<evidence type="ECO:0000256" key="3">
    <source>
        <dbReference type="ARBA" id="ARBA00022692"/>
    </source>
</evidence>